<name>A0ABD3PRB7_9STRA</name>
<accession>A0ABD3PRB7</accession>
<feature type="compositionally biased region" description="Acidic residues" evidence="1">
    <location>
        <begin position="336"/>
        <end position="346"/>
    </location>
</feature>
<feature type="region of interest" description="Disordered" evidence="1">
    <location>
        <begin position="201"/>
        <end position="277"/>
    </location>
</feature>
<feature type="transmembrane region" description="Helical" evidence="2">
    <location>
        <begin position="1004"/>
        <end position="1025"/>
    </location>
</feature>
<keyword evidence="2" id="KW-0472">Membrane</keyword>
<dbReference type="EMBL" id="JABMIG020000129">
    <property type="protein sequence ID" value="KAL3790342.1"/>
    <property type="molecule type" value="Genomic_DNA"/>
</dbReference>
<dbReference type="AlphaFoldDB" id="A0ABD3PRB7"/>
<feature type="compositionally biased region" description="Basic and acidic residues" evidence="1">
    <location>
        <begin position="116"/>
        <end position="129"/>
    </location>
</feature>
<feature type="compositionally biased region" description="Low complexity" evidence="1">
    <location>
        <begin position="396"/>
        <end position="409"/>
    </location>
</feature>
<proteinExistence type="predicted"/>
<feature type="transmembrane region" description="Helical" evidence="2">
    <location>
        <begin position="1069"/>
        <end position="1087"/>
    </location>
</feature>
<feature type="compositionally biased region" description="Low complexity" evidence="1">
    <location>
        <begin position="495"/>
        <end position="515"/>
    </location>
</feature>
<feature type="compositionally biased region" description="Polar residues" evidence="1">
    <location>
        <begin position="415"/>
        <end position="429"/>
    </location>
</feature>
<dbReference type="CDD" id="cd22265">
    <property type="entry name" value="UDM1_RNF168"/>
    <property type="match status" value="1"/>
</dbReference>
<reference evidence="3 4" key="1">
    <citation type="journal article" date="2020" name="G3 (Bethesda)">
        <title>Improved Reference Genome for Cyclotella cryptica CCMP332, a Model for Cell Wall Morphogenesis, Salinity Adaptation, and Lipid Production in Diatoms (Bacillariophyta).</title>
        <authorList>
            <person name="Roberts W.R."/>
            <person name="Downey K.M."/>
            <person name="Ruck E.C."/>
            <person name="Traller J.C."/>
            <person name="Alverson A.J."/>
        </authorList>
    </citation>
    <scope>NUCLEOTIDE SEQUENCE [LARGE SCALE GENOMIC DNA]</scope>
    <source>
        <strain evidence="3 4">CCMP332</strain>
    </source>
</reference>
<keyword evidence="4" id="KW-1185">Reference proteome</keyword>
<feature type="compositionally biased region" description="Acidic residues" evidence="1">
    <location>
        <begin position="363"/>
        <end position="374"/>
    </location>
</feature>
<feature type="compositionally biased region" description="Basic and acidic residues" evidence="1">
    <location>
        <begin position="380"/>
        <end position="389"/>
    </location>
</feature>
<keyword evidence="2" id="KW-1133">Transmembrane helix</keyword>
<feature type="transmembrane region" description="Helical" evidence="2">
    <location>
        <begin position="842"/>
        <end position="864"/>
    </location>
</feature>
<feature type="compositionally biased region" description="Polar residues" evidence="1">
    <location>
        <begin position="85"/>
        <end position="98"/>
    </location>
</feature>
<comment type="caution">
    <text evidence="3">The sequence shown here is derived from an EMBL/GenBank/DDBJ whole genome shotgun (WGS) entry which is preliminary data.</text>
</comment>
<evidence type="ECO:0000313" key="4">
    <source>
        <dbReference type="Proteomes" id="UP001516023"/>
    </source>
</evidence>
<feature type="compositionally biased region" description="Pro residues" evidence="1">
    <location>
        <begin position="454"/>
        <end position="466"/>
    </location>
</feature>
<feature type="compositionally biased region" description="Low complexity" evidence="1">
    <location>
        <begin position="543"/>
        <end position="558"/>
    </location>
</feature>
<protein>
    <submittedName>
        <fullName evidence="3">Uncharacterized protein</fullName>
    </submittedName>
</protein>
<keyword evidence="2" id="KW-0812">Transmembrane</keyword>
<feature type="compositionally biased region" description="Low complexity" evidence="1">
    <location>
        <begin position="467"/>
        <end position="480"/>
    </location>
</feature>
<feature type="region of interest" description="Disordered" evidence="1">
    <location>
        <begin position="71"/>
        <end position="177"/>
    </location>
</feature>
<evidence type="ECO:0000256" key="1">
    <source>
        <dbReference type="SAM" id="MobiDB-lite"/>
    </source>
</evidence>
<feature type="region of interest" description="Disordered" evidence="1">
    <location>
        <begin position="328"/>
        <end position="515"/>
    </location>
</feature>
<feature type="compositionally biased region" description="Low complexity" evidence="1">
    <location>
        <begin position="164"/>
        <end position="175"/>
    </location>
</feature>
<sequence>MNDMAVSKRRRRQRTSLIDHNKSRIMSLKSWTALFMTCLAVTDASNNNNNGGKSSSFLVMSEMMVPMTMNGQQDESEHARHGLNGENSNVQDTTNSQGDGLAETTNDRGVAVNDTSEGRDAFPVKRDIESASSAGGGGSSDTDGEEDDDVTAERPSLPAKKTHSSTSSSASSSVSQPLRTLKRLQAMLDDSDYATSALSPASLTTGNAHPLDHTDAMPYPDSGSDTTTTKPQTTTAAASAAAQTTNNTPEKLWTRQDRAKYRRTRRSEKQRRDYNEQYRAQQLREMERERIVRQERERKELEDLRRKQLEVLELQRREAQQREAEMQRQLLRLEETETFTDDETDTDGMGFELPNLPVYLSDGETEDFSEEGDENQGVLHDGERARSDRAGGLTYGHSSSVTRRSSVVGHGTGMAQPQRQFGMPQQSGPSPYMYAPPRNSGFDYRQAQAQQRQSPPPQQRQMPPPYDYRQPISPQQQQQQHRAYSTNLPPQGGTPQYQFNNPNQQQMEEQQRQYEQQYAAWAQAAANGYYYPPPIPPPTATFQQQHAPQSQHPAQNQQYTSSFRPPYPTDGQPPNQGYAPPPPYNVHFPSFLPQQRAAPPPESQALQAMPGYQRFGSQGFFSRDNQVTQEWLENRHLSPQSPAMDPARTDHDHQSVQTVPESSNDVVISTLPSPPIDVELPLSTDATMMEDTPGLTRRTEIASPLISSVPTRMIVPINAEGPYCELKDESAVVIAGAESKISFDSIQKLTFSTIGIALLSYCAVSPRSLPFPEYNRLFLQNLFTVGLGVIPPLITLLCVYDGKYNNINTLIGTFHVSFTLGYALALILEIIVTTLLRLGVFLLWEPAIFGLTPEVPCVILPWVLREKQYRPKRITLFACDFGASCIASPIIEEYLKLKIVQWTAFLPRNFKPRKKIHKGKKRRKKDILQPIVRDYDEVTNINCYVSQMMAASLGLKLFDTTRRILMYTKKSDDYKNFYAICRGVFPIHELCGTMTALLLARRDVLGVHTPLWKILGPAVFIHGMANFRGMKPIFKWGSSTPWSEMQLYPWKVGSHFTLKQLLSTSYAKIVWFTILLRVFGFCVKNYYMIGRQARKRVTTYSGKLYAFSAKLETDAVLKRAKE</sequence>
<feature type="compositionally biased region" description="Low complexity" evidence="1">
    <location>
        <begin position="226"/>
        <end position="249"/>
    </location>
</feature>
<organism evidence="3 4">
    <name type="scientific">Cyclotella cryptica</name>
    <dbReference type="NCBI Taxonomy" id="29204"/>
    <lineage>
        <taxon>Eukaryota</taxon>
        <taxon>Sar</taxon>
        <taxon>Stramenopiles</taxon>
        <taxon>Ochrophyta</taxon>
        <taxon>Bacillariophyta</taxon>
        <taxon>Coscinodiscophyceae</taxon>
        <taxon>Thalassiosirophycidae</taxon>
        <taxon>Stephanodiscales</taxon>
        <taxon>Stephanodiscaceae</taxon>
        <taxon>Cyclotella</taxon>
    </lineage>
</organism>
<feature type="transmembrane region" description="Helical" evidence="2">
    <location>
        <begin position="812"/>
        <end position="836"/>
    </location>
</feature>
<feature type="region of interest" description="Disordered" evidence="1">
    <location>
        <begin position="530"/>
        <end position="604"/>
    </location>
</feature>
<feature type="compositionally biased region" description="Basic residues" evidence="1">
    <location>
        <begin position="260"/>
        <end position="269"/>
    </location>
</feature>
<evidence type="ECO:0000256" key="2">
    <source>
        <dbReference type="SAM" id="Phobius"/>
    </source>
</evidence>
<feature type="compositionally biased region" description="Low complexity" evidence="1">
    <location>
        <begin position="444"/>
        <end position="453"/>
    </location>
</feature>
<feature type="transmembrane region" description="Helical" evidence="2">
    <location>
        <begin position="777"/>
        <end position="800"/>
    </location>
</feature>
<evidence type="ECO:0000313" key="3">
    <source>
        <dbReference type="EMBL" id="KAL3790342.1"/>
    </source>
</evidence>
<dbReference type="Proteomes" id="UP001516023">
    <property type="component" value="Unassembled WGS sequence"/>
</dbReference>
<gene>
    <name evidence="3" type="ORF">HJC23_002728</name>
</gene>